<reference evidence="12" key="3">
    <citation type="submission" date="2015-02" db="UniProtKB">
        <authorList>
            <consortium name="EnsemblProtists"/>
        </authorList>
    </citation>
    <scope>IDENTIFICATION</scope>
    <source>
        <strain evidence="12">DAOM BR144</strain>
    </source>
</reference>
<feature type="transmembrane region" description="Helical" evidence="10">
    <location>
        <begin position="335"/>
        <end position="357"/>
    </location>
</feature>
<sequence length="621" mass="67904">MDDAVLVLVMLFVCVMASFMLDRYSCMVISQSGFALVFGLGVGLLLLASGKKASLSEHLNLDNTLFFDVLLPPIIYEGGFSIKRQAFFRNFPAIMSTAVLGTVIATCITGGVLFYAGQFGVVTQLSWVEAFLFGALISAVDPVATLACFNKLNAPPLLFNLVFGESVLNDAVAIALYQTLLKWKPDIDLSAHELFMVAANTGGMFVGSLLVSSGITLFGAFLLKRKAFATLRYFPTYEISLCLIFSLLTYFVADSLNLSGIVSLFFSGTMTAHYHFHTISKEAQHSFTHLLHTTAFICENMVYVFMGTSVIMLFAGHVNKNEGTALRVDDIDWKFIVLTLAACVVARFFNIFPLLGLSNCSRSTSDKISVKYMTVIWFAGLRGSIAFALAKNWTYLGIKGASHRKLIESTTLMVVLFTTIVIGGLTGPFLSMLGVVNQEKKHGDADDTDSTTDGSVASPAPQRLQTRHVPRRSMHYIVSHGETPFTEVPTQESTTTAVEPLEMLGPNAILTPRPQFRASSSDSEDDDVWENRPNAATTTQPPAIQRTSSNSHRESMTGAFFRSWQNFDASYMQPIFGGHSQVPSTSTSTARTSAVSRQETVDSTGNVTLRELAKIQKENMV</sequence>
<feature type="region of interest" description="Disordered" evidence="9">
    <location>
        <begin position="502"/>
        <end position="554"/>
    </location>
</feature>
<evidence type="ECO:0000256" key="1">
    <source>
        <dbReference type="ARBA" id="ARBA00004141"/>
    </source>
</evidence>
<dbReference type="AlphaFoldDB" id="K3W6T6"/>
<comment type="subcellular location">
    <subcellularLocation>
        <location evidence="1">Membrane</location>
        <topology evidence="1">Multi-pass membrane protein</topology>
    </subcellularLocation>
</comment>
<evidence type="ECO:0000256" key="7">
    <source>
        <dbReference type="ARBA" id="ARBA00023136"/>
    </source>
</evidence>
<dbReference type="Gene3D" id="6.10.140.1330">
    <property type="match status" value="1"/>
</dbReference>
<dbReference type="PRINTS" id="PR01084">
    <property type="entry name" value="NAHEXCHNGR"/>
</dbReference>
<evidence type="ECO:0000256" key="4">
    <source>
        <dbReference type="ARBA" id="ARBA00022989"/>
    </source>
</evidence>
<name>K3W6T6_GLOUD</name>
<dbReference type="InterPro" id="IPR018422">
    <property type="entry name" value="Cation/H_exchanger_CPA1"/>
</dbReference>
<dbReference type="GO" id="GO:0098719">
    <property type="term" value="P:sodium ion import across plasma membrane"/>
    <property type="evidence" value="ECO:0007669"/>
    <property type="project" value="TreeGrafter"/>
</dbReference>
<keyword evidence="3 10" id="KW-0812">Transmembrane</keyword>
<feature type="compositionally biased region" description="Polar residues" evidence="9">
    <location>
        <begin position="534"/>
        <end position="550"/>
    </location>
</feature>
<keyword evidence="4 10" id="KW-1133">Transmembrane helix</keyword>
<protein>
    <submittedName>
        <fullName evidence="12">Sodium/hydrogen exchanger</fullName>
    </submittedName>
</protein>
<keyword evidence="2" id="KW-0813">Transport</keyword>
<dbReference type="PANTHER" id="PTHR10110">
    <property type="entry name" value="SODIUM/HYDROGEN EXCHANGER"/>
    <property type="match status" value="1"/>
</dbReference>
<accession>K3W6T6</accession>
<feature type="region of interest" description="Disordered" evidence="9">
    <location>
        <begin position="580"/>
        <end position="603"/>
    </location>
</feature>
<keyword evidence="6" id="KW-0406">Ion transport</keyword>
<evidence type="ECO:0000256" key="2">
    <source>
        <dbReference type="ARBA" id="ARBA00022448"/>
    </source>
</evidence>
<feature type="transmembrane region" description="Helical" evidence="10">
    <location>
        <begin position="93"/>
        <end position="115"/>
    </location>
</feature>
<evidence type="ECO:0000256" key="3">
    <source>
        <dbReference type="ARBA" id="ARBA00022692"/>
    </source>
</evidence>
<organism evidence="12 13">
    <name type="scientific">Globisporangium ultimum (strain ATCC 200006 / CBS 805.95 / DAOM BR144)</name>
    <name type="common">Pythium ultimum</name>
    <dbReference type="NCBI Taxonomy" id="431595"/>
    <lineage>
        <taxon>Eukaryota</taxon>
        <taxon>Sar</taxon>
        <taxon>Stramenopiles</taxon>
        <taxon>Oomycota</taxon>
        <taxon>Peronosporomycetes</taxon>
        <taxon>Pythiales</taxon>
        <taxon>Pythiaceae</taxon>
        <taxon>Globisporangium</taxon>
    </lineage>
</organism>
<reference evidence="13" key="2">
    <citation type="submission" date="2010-04" db="EMBL/GenBank/DDBJ databases">
        <authorList>
            <person name="Buell R."/>
            <person name="Hamilton J."/>
            <person name="Hostetler J."/>
        </authorList>
    </citation>
    <scope>NUCLEOTIDE SEQUENCE [LARGE SCALE GENOMIC DNA]</scope>
    <source>
        <strain evidence="13">DAOM:BR144</strain>
    </source>
</reference>
<dbReference type="InterPro" id="IPR004709">
    <property type="entry name" value="NaH_exchanger"/>
</dbReference>
<dbReference type="Pfam" id="PF00999">
    <property type="entry name" value="Na_H_Exchanger"/>
    <property type="match status" value="1"/>
</dbReference>
<keyword evidence="7 10" id="KW-0472">Membrane</keyword>
<reference evidence="13" key="1">
    <citation type="journal article" date="2010" name="Genome Biol.">
        <title>Genome sequence of the necrotrophic plant pathogen Pythium ultimum reveals original pathogenicity mechanisms and effector repertoire.</title>
        <authorList>
            <person name="Levesque C.A."/>
            <person name="Brouwer H."/>
            <person name="Cano L."/>
            <person name="Hamilton J.P."/>
            <person name="Holt C."/>
            <person name="Huitema E."/>
            <person name="Raffaele S."/>
            <person name="Robideau G.P."/>
            <person name="Thines M."/>
            <person name="Win J."/>
            <person name="Zerillo M.M."/>
            <person name="Beakes G.W."/>
            <person name="Boore J.L."/>
            <person name="Busam D."/>
            <person name="Dumas B."/>
            <person name="Ferriera S."/>
            <person name="Fuerstenberg S.I."/>
            <person name="Gachon C.M."/>
            <person name="Gaulin E."/>
            <person name="Govers F."/>
            <person name="Grenville-Briggs L."/>
            <person name="Horner N."/>
            <person name="Hostetler J."/>
            <person name="Jiang R.H."/>
            <person name="Johnson J."/>
            <person name="Krajaejun T."/>
            <person name="Lin H."/>
            <person name="Meijer H.J."/>
            <person name="Moore B."/>
            <person name="Morris P."/>
            <person name="Phuntmart V."/>
            <person name="Puiu D."/>
            <person name="Shetty J."/>
            <person name="Stajich J.E."/>
            <person name="Tripathy S."/>
            <person name="Wawra S."/>
            <person name="van West P."/>
            <person name="Whitty B.R."/>
            <person name="Coutinho P.M."/>
            <person name="Henrissat B."/>
            <person name="Martin F."/>
            <person name="Thomas P.D."/>
            <person name="Tyler B.M."/>
            <person name="De Vries R.P."/>
            <person name="Kamoun S."/>
            <person name="Yandell M."/>
            <person name="Tisserat N."/>
            <person name="Buell C.R."/>
        </authorList>
    </citation>
    <scope>NUCLEOTIDE SEQUENCE</scope>
    <source>
        <strain evidence="13">DAOM:BR144</strain>
    </source>
</reference>
<evidence type="ECO:0000256" key="9">
    <source>
        <dbReference type="SAM" id="MobiDB-lite"/>
    </source>
</evidence>
<keyword evidence="5" id="KW-0915">Sodium</keyword>
<keyword evidence="8" id="KW-0739">Sodium transport</keyword>
<feature type="transmembrane region" description="Helical" evidence="10">
    <location>
        <begin position="127"/>
        <end position="150"/>
    </location>
</feature>
<feature type="transmembrane region" description="Helical" evidence="10">
    <location>
        <begin position="369"/>
        <end position="390"/>
    </location>
</feature>
<dbReference type="GO" id="GO:0015386">
    <property type="term" value="F:potassium:proton antiporter activity"/>
    <property type="evidence" value="ECO:0007669"/>
    <property type="project" value="TreeGrafter"/>
</dbReference>
<feature type="transmembrane region" description="Helical" evidence="10">
    <location>
        <begin position="410"/>
        <end position="433"/>
    </location>
</feature>
<keyword evidence="13" id="KW-1185">Reference proteome</keyword>
<dbReference type="PANTHER" id="PTHR10110:SF187">
    <property type="entry name" value="SODIUM_HYDROGEN EXCHANGER"/>
    <property type="match status" value="1"/>
</dbReference>
<dbReference type="HOGENOM" id="CLU_005912_11_3_1"/>
<feature type="transmembrane region" description="Helical" evidence="10">
    <location>
        <begin position="197"/>
        <end position="222"/>
    </location>
</feature>
<dbReference type="InterPro" id="IPR006153">
    <property type="entry name" value="Cation/H_exchanger_TM"/>
</dbReference>
<feature type="compositionally biased region" description="Low complexity" evidence="9">
    <location>
        <begin position="584"/>
        <end position="597"/>
    </location>
</feature>
<dbReference type="OMA" id="WKHSRIL"/>
<dbReference type="GO" id="GO:0051453">
    <property type="term" value="P:regulation of intracellular pH"/>
    <property type="evidence" value="ECO:0007669"/>
    <property type="project" value="TreeGrafter"/>
</dbReference>
<dbReference type="VEuPathDB" id="FungiDB:PYU1_G000677"/>
<evidence type="ECO:0000256" key="5">
    <source>
        <dbReference type="ARBA" id="ARBA00023053"/>
    </source>
</evidence>
<dbReference type="eggNOG" id="KOG1965">
    <property type="taxonomic scope" value="Eukaryota"/>
</dbReference>
<dbReference type="GO" id="GO:0015385">
    <property type="term" value="F:sodium:proton antiporter activity"/>
    <property type="evidence" value="ECO:0007669"/>
    <property type="project" value="InterPro"/>
</dbReference>
<evidence type="ECO:0000313" key="12">
    <source>
        <dbReference type="EnsemblProtists" id="PYU1_T000677"/>
    </source>
</evidence>
<evidence type="ECO:0000256" key="6">
    <source>
        <dbReference type="ARBA" id="ARBA00023065"/>
    </source>
</evidence>
<dbReference type="EnsemblProtists" id="PYU1_T000677">
    <property type="protein sequence ID" value="PYU1_T000677"/>
    <property type="gene ID" value="PYU1_G000677"/>
</dbReference>
<feature type="transmembrane region" description="Helical" evidence="10">
    <location>
        <begin position="27"/>
        <end position="48"/>
    </location>
</feature>
<feature type="region of interest" description="Disordered" evidence="9">
    <location>
        <begin position="441"/>
        <end position="469"/>
    </location>
</feature>
<dbReference type="Proteomes" id="UP000019132">
    <property type="component" value="Unassembled WGS sequence"/>
</dbReference>
<evidence type="ECO:0000313" key="13">
    <source>
        <dbReference type="Proteomes" id="UP000019132"/>
    </source>
</evidence>
<dbReference type="InParanoid" id="K3W6T6"/>
<feature type="domain" description="Cation/H+ exchanger transmembrane" evidence="11">
    <location>
        <begin position="23"/>
        <end position="430"/>
    </location>
</feature>
<proteinExistence type="predicted"/>
<dbReference type="GO" id="GO:0005886">
    <property type="term" value="C:plasma membrane"/>
    <property type="evidence" value="ECO:0007669"/>
    <property type="project" value="TreeGrafter"/>
</dbReference>
<dbReference type="EMBL" id="GL376620">
    <property type="status" value="NOT_ANNOTATED_CDS"/>
    <property type="molecule type" value="Genomic_DNA"/>
</dbReference>
<evidence type="ECO:0000256" key="10">
    <source>
        <dbReference type="SAM" id="Phobius"/>
    </source>
</evidence>
<evidence type="ECO:0000259" key="11">
    <source>
        <dbReference type="Pfam" id="PF00999"/>
    </source>
</evidence>
<evidence type="ECO:0000256" key="8">
    <source>
        <dbReference type="ARBA" id="ARBA00023201"/>
    </source>
</evidence>
<feature type="transmembrane region" description="Helical" evidence="10">
    <location>
        <begin position="157"/>
        <end position="177"/>
    </location>
</feature>
<feature type="transmembrane region" description="Helical" evidence="10">
    <location>
        <begin position="296"/>
        <end position="315"/>
    </location>
</feature>